<reference evidence="2" key="1">
    <citation type="journal article" date="2023" name="Nat. Commun.">
        <title>Diploid and tetraploid genomes of Acorus and the evolution of monocots.</title>
        <authorList>
            <person name="Ma L."/>
            <person name="Liu K.W."/>
            <person name="Li Z."/>
            <person name="Hsiao Y.Y."/>
            <person name="Qi Y."/>
            <person name="Fu T."/>
            <person name="Tang G.D."/>
            <person name="Zhang D."/>
            <person name="Sun W.H."/>
            <person name="Liu D.K."/>
            <person name="Li Y."/>
            <person name="Chen G.Z."/>
            <person name="Liu X.D."/>
            <person name="Liao X.Y."/>
            <person name="Jiang Y.T."/>
            <person name="Yu X."/>
            <person name="Hao Y."/>
            <person name="Huang J."/>
            <person name="Zhao X.W."/>
            <person name="Ke S."/>
            <person name="Chen Y.Y."/>
            <person name="Wu W.L."/>
            <person name="Hsu J.L."/>
            <person name="Lin Y.F."/>
            <person name="Huang M.D."/>
            <person name="Li C.Y."/>
            <person name="Huang L."/>
            <person name="Wang Z.W."/>
            <person name="Zhao X."/>
            <person name="Zhong W.Y."/>
            <person name="Peng D.H."/>
            <person name="Ahmad S."/>
            <person name="Lan S."/>
            <person name="Zhang J.S."/>
            <person name="Tsai W.C."/>
            <person name="Van de Peer Y."/>
            <person name="Liu Z.J."/>
        </authorList>
    </citation>
    <scope>NUCLEOTIDE SEQUENCE</scope>
    <source>
        <strain evidence="2">SCP</strain>
    </source>
</reference>
<proteinExistence type="predicted"/>
<dbReference type="Proteomes" id="UP001179952">
    <property type="component" value="Unassembled WGS sequence"/>
</dbReference>
<dbReference type="Gene3D" id="3.80.10.10">
    <property type="entry name" value="Ribonuclease Inhibitor"/>
    <property type="match status" value="1"/>
</dbReference>
<dbReference type="InterPro" id="IPR053772">
    <property type="entry name" value="At1g61320/At1g61330-like"/>
</dbReference>
<accession>A0AAV9BFZ4</accession>
<dbReference type="CDD" id="cd22160">
    <property type="entry name" value="F-box_AtFBL13-like"/>
    <property type="match status" value="1"/>
</dbReference>
<dbReference type="InterPro" id="IPR036047">
    <property type="entry name" value="F-box-like_dom_sf"/>
</dbReference>
<dbReference type="InterPro" id="IPR001810">
    <property type="entry name" value="F-box_dom"/>
</dbReference>
<dbReference type="Pfam" id="PF00646">
    <property type="entry name" value="F-box"/>
    <property type="match status" value="1"/>
</dbReference>
<organism evidence="2 3">
    <name type="scientific">Acorus gramineus</name>
    <name type="common">Dwarf sweet flag</name>
    <dbReference type="NCBI Taxonomy" id="55184"/>
    <lineage>
        <taxon>Eukaryota</taxon>
        <taxon>Viridiplantae</taxon>
        <taxon>Streptophyta</taxon>
        <taxon>Embryophyta</taxon>
        <taxon>Tracheophyta</taxon>
        <taxon>Spermatophyta</taxon>
        <taxon>Magnoliopsida</taxon>
        <taxon>Liliopsida</taxon>
        <taxon>Acoraceae</taxon>
        <taxon>Acorus</taxon>
    </lineage>
</organism>
<dbReference type="PANTHER" id="PTHR34145">
    <property type="entry name" value="OS02G0105600 PROTEIN"/>
    <property type="match status" value="1"/>
</dbReference>
<dbReference type="InterPro" id="IPR032675">
    <property type="entry name" value="LRR_dom_sf"/>
</dbReference>
<dbReference type="SUPFAM" id="SSF52047">
    <property type="entry name" value="RNI-like"/>
    <property type="match status" value="1"/>
</dbReference>
<dbReference type="InterPro" id="IPR055357">
    <property type="entry name" value="LRR_At1g61320_AtMIF1"/>
</dbReference>
<dbReference type="SUPFAM" id="SSF81383">
    <property type="entry name" value="F-box domain"/>
    <property type="match status" value="1"/>
</dbReference>
<dbReference type="PANTHER" id="PTHR34145:SF28">
    <property type="entry name" value="F-BOX DOMAIN-CONTAINING PROTEIN"/>
    <property type="match status" value="1"/>
</dbReference>
<protein>
    <submittedName>
        <fullName evidence="2">F-box/LRR-repeat protein</fullName>
    </submittedName>
</protein>
<evidence type="ECO:0000313" key="3">
    <source>
        <dbReference type="Proteomes" id="UP001179952"/>
    </source>
</evidence>
<evidence type="ECO:0000259" key="1">
    <source>
        <dbReference type="PROSITE" id="PS50181"/>
    </source>
</evidence>
<dbReference type="Pfam" id="PF23622">
    <property type="entry name" value="LRR_At1g61320_AtMIF1"/>
    <property type="match status" value="1"/>
</dbReference>
<dbReference type="PROSITE" id="PS50181">
    <property type="entry name" value="FBOX"/>
    <property type="match status" value="1"/>
</dbReference>
<gene>
    <name evidence="2" type="ORF">QJS04_geneDACA012898</name>
</gene>
<evidence type="ECO:0000313" key="2">
    <source>
        <dbReference type="EMBL" id="KAK1275390.1"/>
    </source>
</evidence>
<reference evidence="2" key="2">
    <citation type="submission" date="2023-06" db="EMBL/GenBank/DDBJ databases">
        <authorList>
            <person name="Ma L."/>
            <person name="Liu K.-W."/>
            <person name="Li Z."/>
            <person name="Hsiao Y.-Y."/>
            <person name="Qi Y."/>
            <person name="Fu T."/>
            <person name="Tang G."/>
            <person name="Zhang D."/>
            <person name="Sun W.-H."/>
            <person name="Liu D.-K."/>
            <person name="Li Y."/>
            <person name="Chen G.-Z."/>
            <person name="Liu X.-D."/>
            <person name="Liao X.-Y."/>
            <person name="Jiang Y.-T."/>
            <person name="Yu X."/>
            <person name="Hao Y."/>
            <person name="Huang J."/>
            <person name="Zhao X.-W."/>
            <person name="Ke S."/>
            <person name="Chen Y.-Y."/>
            <person name="Wu W.-L."/>
            <person name="Hsu J.-L."/>
            <person name="Lin Y.-F."/>
            <person name="Huang M.-D."/>
            <person name="Li C.-Y."/>
            <person name="Huang L."/>
            <person name="Wang Z.-W."/>
            <person name="Zhao X."/>
            <person name="Zhong W.-Y."/>
            <person name="Peng D.-H."/>
            <person name="Ahmad S."/>
            <person name="Lan S."/>
            <person name="Zhang J.-S."/>
            <person name="Tsai W.-C."/>
            <person name="Van De Peer Y."/>
            <person name="Liu Z.-J."/>
        </authorList>
    </citation>
    <scope>NUCLEOTIDE SEQUENCE</scope>
    <source>
        <strain evidence="2">SCP</strain>
        <tissue evidence="2">Leaves</tissue>
    </source>
</reference>
<sequence length="450" mass="53046">MIDMPKRTSHWQNHKIKWKILFSKNRRKRRKIWSEDRISELPDDILLSILGRLTMRDVINTSALSRRWRYLWTSITDLTLNYENMFDDDLVKYFIGEHKWRKQLKMLKKREKEFLHLVDQLLELRQGCTIKTLKIIIHLAKDDSSYVDRWIESALDSKVEKLNLKFQEGCFDDTCIQKYYNFPFHLFDDEAGSSLKHLELAFGIMKPHRDFRGSMTLASLTLMHVHISDEHVEKILSGCPVLERLHLEQCYDLCHLKVASPSRRLKFVSVVFCDLMGVEICVENLSEFEYNGSLVDFSFNGVPMLSQVMFNFPFEHSSHGFDYVLTKVAVALPMLNTLMLESAYPLEMRTCKGSEEPEEIVTFPSYSPQNLKTVLISGFTGLWNQTRFVYYMLNQATALESMRLDPRIRYYWNAKWDIFKAPEEDVANVRQRVHERLHEGHPKACLVHIM</sequence>
<dbReference type="InterPro" id="IPR053781">
    <property type="entry name" value="F-box_AtFBL13-like"/>
</dbReference>
<comment type="caution">
    <text evidence="2">The sequence shown here is derived from an EMBL/GenBank/DDBJ whole genome shotgun (WGS) entry which is preliminary data.</text>
</comment>
<dbReference type="EMBL" id="JAUJYN010000003">
    <property type="protein sequence ID" value="KAK1275390.1"/>
    <property type="molecule type" value="Genomic_DNA"/>
</dbReference>
<name>A0AAV9BFZ4_ACOGR</name>
<dbReference type="AlphaFoldDB" id="A0AAV9BFZ4"/>
<dbReference type="SMART" id="SM00256">
    <property type="entry name" value="FBOX"/>
    <property type="match status" value="1"/>
</dbReference>
<feature type="domain" description="F-box" evidence="1">
    <location>
        <begin position="35"/>
        <end position="85"/>
    </location>
</feature>
<keyword evidence="3" id="KW-1185">Reference proteome</keyword>
<dbReference type="Gene3D" id="1.20.1280.50">
    <property type="match status" value="1"/>
</dbReference>